<dbReference type="InterPro" id="IPR050266">
    <property type="entry name" value="AB_hydrolase_sf"/>
</dbReference>
<dbReference type="PRINTS" id="PR00111">
    <property type="entry name" value="ABHYDROLASE"/>
</dbReference>
<evidence type="ECO:0000313" key="2">
    <source>
        <dbReference type="EMBL" id="CAB4542198.1"/>
    </source>
</evidence>
<proteinExistence type="predicted"/>
<dbReference type="SUPFAM" id="SSF53474">
    <property type="entry name" value="alpha/beta-Hydrolases"/>
    <property type="match status" value="1"/>
</dbReference>
<sequence length="266" mass="28682">MTLSTQSYSSPTSKDVLVLVHGLGSAATAWKPIIPSLSEKFNVITVDLPGHGQSTFDPAQPMDPQSLALLLRDSVKENHGIDQFHLVGNSLGGWISLELASLAPANVKSVTGLAPAGLWLAPYSARYPGTAVAKALAKAIKVVAPLVVDIEYARKVGFADVSPRWKGFSKEICLDATMAMATSAGYYPAWDGMLKRRFDSQINSDIPVTVIFGDSDKTLPASNCQERSLTPNHAQWFIFEETGHAPMWDSPQLCIEKIIETTGIAK</sequence>
<dbReference type="EMBL" id="CAFBOX010000067">
    <property type="protein sequence ID" value="CAB4996366.1"/>
    <property type="molecule type" value="Genomic_DNA"/>
</dbReference>
<accession>A0A6J7VNN4</accession>
<dbReference type="Pfam" id="PF00561">
    <property type="entry name" value="Abhydrolase_1"/>
    <property type="match status" value="1"/>
</dbReference>
<protein>
    <submittedName>
        <fullName evidence="5">Unannotated protein</fullName>
    </submittedName>
</protein>
<dbReference type="AlphaFoldDB" id="A0A6J7VNN4"/>
<dbReference type="PANTHER" id="PTHR43798">
    <property type="entry name" value="MONOACYLGLYCEROL LIPASE"/>
    <property type="match status" value="1"/>
</dbReference>
<dbReference type="EMBL" id="CAFBRW010000008">
    <property type="protein sequence ID" value="CAB5109654.1"/>
    <property type="molecule type" value="Genomic_DNA"/>
</dbReference>
<dbReference type="EMBL" id="CAEZSM010000051">
    <property type="protein sequence ID" value="CAB4542198.1"/>
    <property type="molecule type" value="Genomic_DNA"/>
</dbReference>
<name>A0A6J7VNN4_9ZZZZ</name>
<evidence type="ECO:0000313" key="3">
    <source>
        <dbReference type="EMBL" id="CAB4826695.1"/>
    </source>
</evidence>
<organism evidence="5">
    <name type="scientific">freshwater metagenome</name>
    <dbReference type="NCBI Taxonomy" id="449393"/>
    <lineage>
        <taxon>unclassified sequences</taxon>
        <taxon>metagenomes</taxon>
        <taxon>ecological metagenomes</taxon>
    </lineage>
</organism>
<dbReference type="Gene3D" id="3.40.50.1820">
    <property type="entry name" value="alpha/beta hydrolase"/>
    <property type="match status" value="1"/>
</dbReference>
<gene>
    <name evidence="2" type="ORF">UFOPK1438_00531</name>
    <name evidence="3" type="ORF">UFOPK3166_00678</name>
    <name evidence="4" type="ORF">UFOPK4035_00515</name>
    <name evidence="5" type="ORF">UFOPK4424_00093</name>
</gene>
<dbReference type="PANTHER" id="PTHR43798:SF33">
    <property type="entry name" value="HYDROLASE, PUTATIVE (AFU_ORTHOLOGUE AFUA_2G14860)-RELATED"/>
    <property type="match status" value="1"/>
</dbReference>
<evidence type="ECO:0000313" key="5">
    <source>
        <dbReference type="EMBL" id="CAB5109654.1"/>
    </source>
</evidence>
<evidence type="ECO:0000259" key="1">
    <source>
        <dbReference type="Pfam" id="PF00561"/>
    </source>
</evidence>
<dbReference type="EMBL" id="CAFABD010000094">
    <property type="protein sequence ID" value="CAB4826695.1"/>
    <property type="molecule type" value="Genomic_DNA"/>
</dbReference>
<reference evidence="5" key="1">
    <citation type="submission" date="2020-05" db="EMBL/GenBank/DDBJ databases">
        <authorList>
            <person name="Chiriac C."/>
            <person name="Salcher M."/>
            <person name="Ghai R."/>
            <person name="Kavagutti S V."/>
        </authorList>
    </citation>
    <scope>NUCLEOTIDE SEQUENCE</scope>
</reference>
<feature type="domain" description="AB hydrolase-1" evidence="1">
    <location>
        <begin position="16"/>
        <end position="251"/>
    </location>
</feature>
<dbReference type="InterPro" id="IPR000073">
    <property type="entry name" value="AB_hydrolase_1"/>
</dbReference>
<dbReference type="InterPro" id="IPR029058">
    <property type="entry name" value="AB_hydrolase_fold"/>
</dbReference>
<dbReference type="GO" id="GO:0016020">
    <property type="term" value="C:membrane"/>
    <property type="evidence" value="ECO:0007669"/>
    <property type="project" value="TreeGrafter"/>
</dbReference>
<evidence type="ECO:0000313" key="4">
    <source>
        <dbReference type="EMBL" id="CAB4996366.1"/>
    </source>
</evidence>